<proteinExistence type="predicted"/>
<reference evidence="1" key="1">
    <citation type="submission" date="2022-11" db="EMBL/GenBank/DDBJ databases">
        <title>Centuries of genome instability and evolution in soft-shell clam transmissible cancer (bioRxiv).</title>
        <authorList>
            <person name="Hart S.F.M."/>
            <person name="Yonemitsu M.A."/>
            <person name="Giersch R.M."/>
            <person name="Beal B.F."/>
            <person name="Arriagada G."/>
            <person name="Davis B.W."/>
            <person name="Ostrander E.A."/>
            <person name="Goff S.P."/>
            <person name="Metzger M.J."/>
        </authorList>
    </citation>
    <scope>NUCLEOTIDE SEQUENCE</scope>
    <source>
        <strain evidence="1">MELC-2E11</strain>
        <tissue evidence="1">Siphon/mantle</tissue>
    </source>
</reference>
<accession>A0ABY7G6G0</accession>
<evidence type="ECO:0000313" key="2">
    <source>
        <dbReference type="Proteomes" id="UP001164746"/>
    </source>
</evidence>
<protein>
    <submittedName>
        <fullName evidence="1">Uncharacterized protein</fullName>
    </submittedName>
</protein>
<evidence type="ECO:0000313" key="1">
    <source>
        <dbReference type="EMBL" id="WAR29730.1"/>
    </source>
</evidence>
<gene>
    <name evidence="1" type="ORF">MAR_003298</name>
</gene>
<dbReference type="EMBL" id="CP111027">
    <property type="protein sequence ID" value="WAR29730.1"/>
    <property type="molecule type" value="Genomic_DNA"/>
</dbReference>
<dbReference type="Proteomes" id="UP001164746">
    <property type="component" value="Chromosome 16"/>
</dbReference>
<keyword evidence="2" id="KW-1185">Reference proteome</keyword>
<organism evidence="1 2">
    <name type="scientific">Mya arenaria</name>
    <name type="common">Soft-shell clam</name>
    <dbReference type="NCBI Taxonomy" id="6604"/>
    <lineage>
        <taxon>Eukaryota</taxon>
        <taxon>Metazoa</taxon>
        <taxon>Spiralia</taxon>
        <taxon>Lophotrochozoa</taxon>
        <taxon>Mollusca</taxon>
        <taxon>Bivalvia</taxon>
        <taxon>Autobranchia</taxon>
        <taxon>Heteroconchia</taxon>
        <taxon>Euheterodonta</taxon>
        <taxon>Imparidentia</taxon>
        <taxon>Neoheterodontei</taxon>
        <taxon>Myida</taxon>
        <taxon>Myoidea</taxon>
        <taxon>Myidae</taxon>
        <taxon>Mya</taxon>
    </lineage>
</organism>
<name>A0ABY7G6G0_MYAAR</name>
<sequence>METCLKPYEIFYSQDSINNVFDRKSQHRNIRIGETLDDICDGRCSVLSTPPITVKSVGVKWITADNRRLWVLKHLERLGKLETIKCV</sequence>